<dbReference type="Pfam" id="PF07099">
    <property type="entry name" value="DUF1361"/>
    <property type="match status" value="1"/>
</dbReference>
<evidence type="ECO:0000313" key="2">
    <source>
        <dbReference type="EMBL" id="QUW03397.1"/>
    </source>
</evidence>
<accession>A0ABX8B8Y0</accession>
<gene>
    <name evidence="2" type="ORF">J8C06_02860</name>
</gene>
<feature type="transmembrane region" description="Helical" evidence="1">
    <location>
        <begin position="47"/>
        <end position="68"/>
    </location>
</feature>
<feature type="transmembrane region" description="Helical" evidence="1">
    <location>
        <begin position="141"/>
        <end position="163"/>
    </location>
</feature>
<feature type="transmembrane region" description="Helical" evidence="1">
    <location>
        <begin position="198"/>
        <end position="219"/>
    </location>
</feature>
<name>A0ABX8B8Y0_9BACT</name>
<feature type="transmembrane region" description="Helical" evidence="1">
    <location>
        <begin position="106"/>
        <end position="129"/>
    </location>
</feature>
<keyword evidence="3" id="KW-1185">Reference proteome</keyword>
<proteinExistence type="predicted"/>
<reference evidence="2 3" key="1">
    <citation type="submission" date="2021-03" db="EMBL/GenBank/DDBJ databases">
        <title>Genomic and phenotypic characterization of Chloracidobacterium isolates provides evidence for multiple species.</title>
        <authorList>
            <person name="Saini M.K."/>
            <person name="Costas A.M.G."/>
            <person name="Tank M."/>
            <person name="Bryant D.A."/>
        </authorList>
    </citation>
    <scope>NUCLEOTIDE SEQUENCE [LARGE SCALE GENOMIC DNA]</scope>
    <source>
        <strain evidence="2 3">BV2-C</strain>
    </source>
</reference>
<dbReference type="Proteomes" id="UP000676506">
    <property type="component" value="Chromosome 1"/>
</dbReference>
<dbReference type="EMBL" id="CP072648">
    <property type="protein sequence ID" value="QUW03397.1"/>
    <property type="molecule type" value="Genomic_DNA"/>
</dbReference>
<keyword evidence="1" id="KW-0472">Membrane</keyword>
<dbReference type="RefSeq" id="WP_211429288.1">
    <property type="nucleotide sequence ID" value="NZ_CP072648.1"/>
</dbReference>
<keyword evidence="1" id="KW-1133">Transmembrane helix</keyword>
<evidence type="ECO:0000256" key="1">
    <source>
        <dbReference type="SAM" id="Phobius"/>
    </source>
</evidence>
<evidence type="ECO:0000313" key="3">
    <source>
        <dbReference type="Proteomes" id="UP000676506"/>
    </source>
</evidence>
<keyword evidence="1" id="KW-0812">Transmembrane</keyword>
<organism evidence="2 3">
    <name type="scientific">Chloracidobacterium validum</name>
    <dbReference type="NCBI Taxonomy" id="2821543"/>
    <lineage>
        <taxon>Bacteria</taxon>
        <taxon>Pseudomonadati</taxon>
        <taxon>Acidobacteriota</taxon>
        <taxon>Terriglobia</taxon>
        <taxon>Terriglobales</taxon>
        <taxon>Acidobacteriaceae</taxon>
        <taxon>Chloracidobacterium</taxon>
    </lineage>
</organism>
<feature type="transmembrane region" description="Helical" evidence="1">
    <location>
        <begin position="21"/>
        <end position="41"/>
    </location>
</feature>
<feature type="transmembrane region" description="Helical" evidence="1">
    <location>
        <begin position="75"/>
        <end position="94"/>
    </location>
</feature>
<protein>
    <submittedName>
        <fullName evidence="2">DUF1361 domain-containing protein</fullName>
    </submittedName>
</protein>
<sequence length="231" mass="25636">MNSEPLLPTGRDNRARLPLTLAALGFATLWCLGLLCLRWRLTNNLHYAFLAWNLFLAVVPLGLALWLSRIHQRPLGLVVLLGWLVFFPNAPYVVTDLIHLSPYGRAPLWFDVLLLASFAMAALGMGLASLQLVHEWVEAQFSALIGWTVTILICPLAGFGVYLGRFGRWNSWDVVQRPVALLTDVAIQLTTPQSAARAIAMTLGFAGLLFVTYGIWWAHGRPLGLGQTRKH</sequence>
<dbReference type="InterPro" id="IPR009793">
    <property type="entry name" value="DUF1361"/>
</dbReference>